<gene>
    <name evidence="3" type="ORF">PQO05_12980</name>
</gene>
<evidence type="ECO:0000259" key="2">
    <source>
        <dbReference type="Pfam" id="PF02922"/>
    </source>
</evidence>
<dbReference type="PANTHER" id="PTHR48098">
    <property type="entry name" value="ENTEROCHELIN ESTERASE-RELATED"/>
    <property type="match status" value="1"/>
</dbReference>
<protein>
    <submittedName>
        <fullName evidence="3">Alpha/beta hydrolase-fold protein</fullName>
    </submittedName>
</protein>
<evidence type="ECO:0000313" key="3">
    <source>
        <dbReference type="EMBL" id="WCT14852.1"/>
    </source>
</evidence>
<dbReference type="Proteomes" id="UP001216139">
    <property type="component" value="Chromosome"/>
</dbReference>
<name>A0ABY7TEP6_9SPHI</name>
<dbReference type="RefSeq" id="WP_273633345.1">
    <property type="nucleotide sequence ID" value="NZ_CP117167.1"/>
</dbReference>
<dbReference type="InterPro" id="IPR004193">
    <property type="entry name" value="Glyco_hydro_13_N"/>
</dbReference>
<proteinExistence type="predicted"/>
<dbReference type="Pfam" id="PF00756">
    <property type="entry name" value="Esterase"/>
    <property type="match status" value="1"/>
</dbReference>
<dbReference type="InterPro" id="IPR000801">
    <property type="entry name" value="Esterase-like"/>
</dbReference>
<dbReference type="SUPFAM" id="SSF53474">
    <property type="entry name" value="alpha/beta-Hydrolases"/>
    <property type="match status" value="1"/>
</dbReference>
<feature type="signal peptide" evidence="1">
    <location>
        <begin position="1"/>
        <end position="27"/>
    </location>
</feature>
<reference evidence="3 4" key="1">
    <citation type="submission" date="2023-02" db="EMBL/GenBank/DDBJ databases">
        <title>Genome sequence of Mucilaginibacter jinjuensis strain KACC 16571.</title>
        <authorList>
            <person name="Kim S."/>
            <person name="Heo J."/>
            <person name="Kwon S.-W."/>
        </authorList>
    </citation>
    <scope>NUCLEOTIDE SEQUENCE [LARGE SCALE GENOMIC DNA]</scope>
    <source>
        <strain evidence="3 4">KACC 16571</strain>
    </source>
</reference>
<dbReference type="CDD" id="cd11294">
    <property type="entry name" value="E_set_Esterase_like_N"/>
    <property type="match status" value="1"/>
</dbReference>
<dbReference type="InterPro" id="IPR013783">
    <property type="entry name" value="Ig-like_fold"/>
</dbReference>
<dbReference type="InterPro" id="IPR014756">
    <property type="entry name" value="Ig_E-set"/>
</dbReference>
<feature type="domain" description="Glycoside hydrolase family 13 N-terminal" evidence="2">
    <location>
        <begin position="53"/>
        <end position="110"/>
    </location>
</feature>
<dbReference type="GO" id="GO:0016787">
    <property type="term" value="F:hydrolase activity"/>
    <property type="evidence" value="ECO:0007669"/>
    <property type="project" value="UniProtKB-KW"/>
</dbReference>
<evidence type="ECO:0000313" key="4">
    <source>
        <dbReference type="Proteomes" id="UP001216139"/>
    </source>
</evidence>
<evidence type="ECO:0000256" key="1">
    <source>
        <dbReference type="SAM" id="SignalP"/>
    </source>
</evidence>
<dbReference type="PANTHER" id="PTHR48098:SF1">
    <property type="entry name" value="DIACYLGLYCEROL ACYLTRANSFERASE_MYCOLYLTRANSFERASE AG85A"/>
    <property type="match status" value="1"/>
</dbReference>
<accession>A0ABY7TEP6</accession>
<sequence length="388" mass="43084">MYTSKSFTKFCSSATLLLLFCTGFTFAQSSNTYSVKSWFGPPAPTFSPVVAADHHITFRLKARHASDVKLLFGEWNIKPQTMTKDTAGIWSITINPVEPGIYSYVFTVDGVQTLDPVNPVTKIGTQLYSSIVEVSGNTPRFDEVQNIPHGTLQIHRYLSTPLKQLRGLYVYLPPQYYNQPTTSFPVLYLRHGGGDNESSWTQAAGRADVILENLIAAKKAVPMIIVMTNGLTDGSWAGGSNTKGLKDLDEELTTDVIPLIEKTYRVKKGRESRAITGLSMGGGQAFVIGLRNLDKFAWIGEFSAGLLSDKDFNADEYAPNVVNSTLNQKLKLLWIGIGKDDPRYPGHLDLVAMLNKRNIHNEFLAIPGGHEWTVWRIELAGFMQKLFK</sequence>
<dbReference type="InterPro" id="IPR050583">
    <property type="entry name" value="Mycobacterial_A85_antigen"/>
</dbReference>
<organism evidence="3 4">
    <name type="scientific">Mucilaginibacter jinjuensis</name>
    <dbReference type="NCBI Taxonomy" id="1176721"/>
    <lineage>
        <taxon>Bacteria</taxon>
        <taxon>Pseudomonadati</taxon>
        <taxon>Bacteroidota</taxon>
        <taxon>Sphingobacteriia</taxon>
        <taxon>Sphingobacteriales</taxon>
        <taxon>Sphingobacteriaceae</taxon>
        <taxon>Mucilaginibacter</taxon>
    </lineage>
</organism>
<dbReference type="Pfam" id="PF02922">
    <property type="entry name" value="CBM_48"/>
    <property type="match status" value="1"/>
</dbReference>
<dbReference type="EMBL" id="CP117167">
    <property type="protein sequence ID" value="WCT14852.1"/>
    <property type="molecule type" value="Genomic_DNA"/>
</dbReference>
<keyword evidence="3" id="KW-0378">Hydrolase</keyword>
<dbReference type="InterPro" id="IPR029058">
    <property type="entry name" value="AB_hydrolase_fold"/>
</dbReference>
<keyword evidence="4" id="KW-1185">Reference proteome</keyword>
<dbReference type="Gene3D" id="3.40.50.1820">
    <property type="entry name" value="alpha/beta hydrolase"/>
    <property type="match status" value="1"/>
</dbReference>
<dbReference type="Gene3D" id="2.60.40.10">
    <property type="entry name" value="Immunoglobulins"/>
    <property type="match status" value="1"/>
</dbReference>
<feature type="chain" id="PRO_5046959136" evidence="1">
    <location>
        <begin position="28"/>
        <end position="388"/>
    </location>
</feature>
<keyword evidence="1" id="KW-0732">Signal</keyword>
<dbReference type="SUPFAM" id="SSF81296">
    <property type="entry name" value="E set domains"/>
    <property type="match status" value="1"/>
</dbReference>